<dbReference type="InterPro" id="IPR000160">
    <property type="entry name" value="GGDEF_dom"/>
</dbReference>
<dbReference type="InterPro" id="IPR012914">
    <property type="entry name" value="PucR_dom"/>
</dbReference>
<dbReference type="RefSeq" id="WP_017895506.1">
    <property type="nucleotide sequence ID" value="NZ_CBXI010000019.1"/>
</dbReference>
<dbReference type="InterPro" id="IPR041522">
    <property type="entry name" value="CdaR_GGDEF"/>
</dbReference>
<dbReference type="InterPro" id="IPR042070">
    <property type="entry name" value="PucR_C-HTH_sf"/>
</dbReference>
<comment type="similarity">
    <text evidence="1">Belongs to the CdaR family.</text>
</comment>
<accession>W6N3Q6</accession>
<name>W6N3Q6_CLOTY</name>
<dbReference type="GeneID" id="29418780"/>
<evidence type="ECO:0000256" key="1">
    <source>
        <dbReference type="ARBA" id="ARBA00006754"/>
    </source>
</evidence>
<reference evidence="3 4" key="1">
    <citation type="journal article" date="2015" name="Genome Announc.">
        <title>Draft Genome Sequence of Clostridium tyrobutyricum Strain DIVETGP, Isolated from Cow's Milk for Grana Padano Production.</title>
        <authorList>
            <person name="Soggiu A."/>
            <person name="Piras C."/>
            <person name="Gaiarsa S."/>
            <person name="Sassera D."/>
            <person name="Roncada P."/>
            <person name="Bendixen E."/>
            <person name="Brasca M."/>
            <person name="Bonizzi L."/>
        </authorList>
    </citation>
    <scope>NUCLEOTIDE SEQUENCE [LARGE SCALE GENOMIC DNA]</scope>
    <source>
        <strain evidence="3 4">DIVETGP</strain>
    </source>
</reference>
<sequence>MFVTCKSMLNLPGLEEMKIVAGKNGLNRPISWVHVVELTDVAKWVKGGELLFTTGVAIGNNTEILLKFVKDINMRKLSGLVINVGPYIKETPKKVIEFANSVDFPIFELPFQVRLIDVTQNICRNIFTQKLEKQSMNNFMKEIIFEDIKITEEVLNRANLYGYNPNKFYCAMVVDIDGFIDTSKGDIISNINNNIQEIVDMVMHKNNKKYLYAIQSDTFFFMVPLDDMSDIEDHIKYIAESVKKEIITNIKPITVSIGTGGICNDLRNFNKVILEARKALKTAKIYKKTNCIVNYKEIGIFRLFLDMNNHVEMENIFYENLGKLKSYDEKNSSDLMETLITYLKQNRNLGNTAEKLYIHRNTIKYRIKRIEEILGCDLKDENTVFDIKLSIKIGIFLNSIH</sequence>
<dbReference type="EMBL" id="CBXI010000019">
    <property type="protein sequence ID" value="CDL91108.1"/>
    <property type="molecule type" value="Genomic_DNA"/>
</dbReference>
<organism evidence="3 4">
    <name type="scientific">Clostridium tyrobutyricum DIVETGP</name>
    <dbReference type="NCBI Taxonomy" id="1408889"/>
    <lineage>
        <taxon>Bacteria</taxon>
        <taxon>Bacillati</taxon>
        <taxon>Bacillota</taxon>
        <taxon>Clostridia</taxon>
        <taxon>Eubacteriales</taxon>
        <taxon>Clostridiaceae</taxon>
        <taxon>Clostridium</taxon>
    </lineage>
</organism>
<dbReference type="OrthoDB" id="143422at2"/>
<dbReference type="PANTHER" id="PTHR33744:SF1">
    <property type="entry name" value="DNA-BINDING TRANSCRIPTIONAL ACTIVATOR ADER"/>
    <property type="match status" value="1"/>
</dbReference>
<dbReference type="Gene3D" id="1.10.10.2840">
    <property type="entry name" value="PucR C-terminal helix-turn-helix domain"/>
    <property type="match status" value="1"/>
</dbReference>
<protein>
    <submittedName>
        <fullName evidence="3">Possible transcriptional regulator from leucine-rich protein (LRPR) family</fullName>
    </submittedName>
</protein>
<dbReference type="Pfam" id="PF07905">
    <property type="entry name" value="PucR"/>
    <property type="match status" value="1"/>
</dbReference>
<dbReference type="Proteomes" id="UP000019482">
    <property type="component" value="Unassembled WGS sequence"/>
</dbReference>
<feature type="domain" description="GGDEF" evidence="2">
    <location>
        <begin position="167"/>
        <end position="297"/>
    </location>
</feature>
<evidence type="ECO:0000259" key="2">
    <source>
        <dbReference type="PROSITE" id="PS50887"/>
    </source>
</evidence>
<dbReference type="AlphaFoldDB" id="W6N3Q6"/>
<dbReference type="PANTHER" id="PTHR33744">
    <property type="entry name" value="CARBOHYDRATE DIACID REGULATOR"/>
    <property type="match status" value="1"/>
</dbReference>
<dbReference type="Pfam" id="PF13556">
    <property type="entry name" value="HTH_30"/>
    <property type="match status" value="1"/>
</dbReference>
<evidence type="ECO:0000313" key="4">
    <source>
        <dbReference type="Proteomes" id="UP000019482"/>
    </source>
</evidence>
<gene>
    <name evidence="3" type="ORF">CTDIVETGP_1178</name>
</gene>
<dbReference type="Pfam" id="PF17853">
    <property type="entry name" value="GGDEF_2"/>
    <property type="match status" value="1"/>
</dbReference>
<dbReference type="InterPro" id="IPR051448">
    <property type="entry name" value="CdaR-like_regulators"/>
</dbReference>
<comment type="caution">
    <text evidence="3">The sequence shown here is derived from an EMBL/GenBank/DDBJ whole genome shotgun (WGS) entry which is preliminary data.</text>
</comment>
<proteinExistence type="inferred from homology"/>
<evidence type="ECO:0000313" key="3">
    <source>
        <dbReference type="EMBL" id="CDL91108.1"/>
    </source>
</evidence>
<dbReference type="PROSITE" id="PS50887">
    <property type="entry name" value="GGDEF"/>
    <property type="match status" value="1"/>
</dbReference>
<dbReference type="InterPro" id="IPR025736">
    <property type="entry name" value="PucR_C-HTH_dom"/>
</dbReference>
<keyword evidence="4" id="KW-1185">Reference proteome</keyword>